<reference evidence="7 8" key="1">
    <citation type="submission" date="2018-01" db="EMBL/GenBank/DDBJ databases">
        <title>Draft genome of the strawberry crown rot pathogen Phytophthora cactorum.</title>
        <authorList>
            <person name="Armitage A.D."/>
            <person name="Lysoe E."/>
            <person name="Nellist C.F."/>
            <person name="Harrison R.J."/>
            <person name="Brurberg M.B."/>
        </authorList>
    </citation>
    <scope>NUCLEOTIDE SEQUENCE [LARGE SCALE GENOMIC DNA]</scope>
    <source>
        <strain evidence="7 8">10300</strain>
    </source>
</reference>
<name>A0A329SVU2_9STRA</name>
<protein>
    <submittedName>
        <fullName evidence="7">Uncharacterized protein</fullName>
    </submittedName>
</protein>
<dbReference type="EMBL" id="RCML01002183">
    <property type="protein sequence ID" value="KAG2958695.1"/>
    <property type="molecule type" value="Genomic_DNA"/>
</dbReference>
<evidence type="ECO:0000256" key="1">
    <source>
        <dbReference type="SAM" id="MobiDB-lite"/>
    </source>
</evidence>
<dbReference type="Proteomes" id="UP000251314">
    <property type="component" value="Unassembled WGS sequence"/>
</dbReference>
<dbReference type="EMBL" id="RCMV01002354">
    <property type="protein sequence ID" value="KAG3203221.1"/>
    <property type="molecule type" value="Genomic_DNA"/>
</dbReference>
<dbReference type="AlphaFoldDB" id="A0A329SVU2"/>
<dbReference type="VEuPathDB" id="FungiDB:PC110_g3682"/>
<dbReference type="Proteomes" id="UP000736787">
    <property type="component" value="Unassembled WGS sequence"/>
</dbReference>
<comment type="caution">
    <text evidence="7">The sequence shown here is derived from an EMBL/GenBank/DDBJ whole genome shotgun (WGS) entry which is preliminary data.</text>
</comment>
<dbReference type="Proteomes" id="UP000760860">
    <property type="component" value="Unassembled WGS sequence"/>
</dbReference>
<feature type="compositionally biased region" description="Low complexity" evidence="1">
    <location>
        <begin position="408"/>
        <end position="429"/>
    </location>
</feature>
<dbReference type="EMBL" id="RCMI01002236">
    <property type="protein sequence ID" value="KAG2877822.1"/>
    <property type="molecule type" value="Genomic_DNA"/>
</dbReference>
<dbReference type="EMBL" id="RCMK01002199">
    <property type="protein sequence ID" value="KAG2883677.1"/>
    <property type="molecule type" value="Genomic_DNA"/>
</dbReference>
<organism evidence="7 8">
    <name type="scientific">Phytophthora cactorum</name>
    <dbReference type="NCBI Taxonomy" id="29920"/>
    <lineage>
        <taxon>Eukaryota</taxon>
        <taxon>Sar</taxon>
        <taxon>Stramenopiles</taxon>
        <taxon>Oomycota</taxon>
        <taxon>Peronosporomycetes</taxon>
        <taxon>Peronosporales</taxon>
        <taxon>Peronosporaceae</taxon>
        <taxon>Phytophthora</taxon>
    </lineage>
</organism>
<feature type="compositionally biased region" description="Acidic residues" evidence="1">
    <location>
        <begin position="441"/>
        <end position="452"/>
    </location>
</feature>
<dbReference type="OrthoDB" id="168166at2759"/>
<dbReference type="Proteomes" id="UP000774804">
    <property type="component" value="Unassembled WGS sequence"/>
</dbReference>
<keyword evidence="8" id="KW-1185">Reference proteome</keyword>
<feature type="compositionally biased region" description="Polar residues" evidence="1">
    <location>
        <begin position="376"/>
        <end position="403"/>
    </location>
</feature>
<evidence type="ECO:0000313" key="6">
    <source>
        <dbReference type="EMBL" id="KAG3203221.1"/>
    </source>
</evidence>
<accession>A0A329SVU2</accession>
<feature type="region of interest" description="Disordered" evidence="1">
    <location>
        <begin position="207"/>
        <end position="229"/>
    </location>
</feature>
<feature type="compositionally biased region" description="Polar residues" evidence="1">
    <location>
        <begin position="214"/>
        <end position="223"/>
    </location>
</feature>
<evidence type="ECO:0000313" key="5">
    <source>
        <dbReference type="EMBL" id="KAG2958695.1"/>
    </source>
</evidence>
<evidence type="ECO:0000313" key="2">
    <source>
        <dbReference type="EMBL" id="KAG2814729.1"/>
    </source>
</evidence>
<dbReference type="EMBL" id="MJFZ01000053">
    <property type="protein sequence ID" value="RAW40106.1"/>
    <property type="molecule type" value="Genomic_DNA"/>
</dbReference>
<sequence length="471" mass="52441">MTDSDQLAVSTLILVGDNEYVLCASQGRVLFNTYSGFEASLEQEFTLTLDSSHERDFDRASPEDVAVPIILSTPSTPRFELSTDDSTRSPFESMLSLSSPRTFIIHFRPPQVSESDYAWDNFQDEIVIHAKLSKLVIHLEAWKHAFLPEQENSLLYPASLPDVKAPPLRLFGAIERNAGKKDPAPSPTFVNNPALASKKNNNVDVLLKPRTPRTESLPSLSRPTSRDRQSVNVARVPFPVVTAIQSEREAREVIMKLRRRRNYQTNTEVLADSSPTSVADTALFPETVALDAHTKADLEEFNHLVVAAKDQVMKETAQAKSELSYYQQLLPKPPSRESASETSTTRRPRHMSAANRRPSKLPSLARPSSREAATEMISSVDNQETSSEQMPKPQRSSANQRFMRNTKLESLSASAERSQRSQQQELTTLPTKFNTQMSISDDFDDPDPEVDEAPIVPDDLSGVAALDADDC</sequence>
<evidence type="ECO:0000313" key="4">
    <source>
        <dbReference type="EMBL" id="KAG2883677.1"/>
    </source>
</evidence>
<evidence type="ECO:0000313" key="3">
    <source>
        <dbReference type="EMBL" id="KAG2877822.1"/>
    </source>
</evidence>
<proteinExistence type="predicted"/>
<dbReference type="Proteomes" id="UP000697107">
    <property type="component" value="Unassembled WGS sequence"/>
</dbReference>
<evidence type="ECO:0000313" key="8">
    <source>
        <dbReference type="Proteomes" id="UP000251314"/>
    </source>
</evidence>
<gene>
    <name evidence="7" type="ORF">PC110_g3682</name>
    <name evidence="2" type="ORF">PC113_g23282</name>
    <name evidence="3" type="ORF">PC115_g23253</name>
    <name evidence="4" type="ORF">PC117_g25970</name>
    <name evidence="5" type="ORF">PC118_g23391</name>
    <name evidence="6" type="ORF">PC129_g22975</name>
</gene>
<dbReference type="EMBL" id="RCMG01002103">
    <property type="protein sequence ID" value="KAG2814729.1"/>
    <property type="molecule type" value="Genomic_DNA"/>
</dbReference>
<evidence type="ECO:0000313" key="7">
    <source>
        <dbReference type="EMBL" id="RAW40106.1"/>
    </source>
</evidence>
<feature type="region of interest" description="Disordered" evidence="1">
    <location>
        <begin position="326"/>
        <end position="471"/>
    </location>
</feature>
<reference evidence="2" key="2">
    <citation type="submission" date="2018-10" db="EMBL/GenBank/DDBJ databases">
        <title>Effector identification in a new, highly contiguous assembly of the strawberry crown rot pathogen Phytophthora cactorum.</title>
        <authorList>
            <person name="Armitage A.D."/>
            <person name="Nellist C.F."/>
            <person name="Bates H."/>
            <person name="Vickerstaff R.J."/>
            <person name="Harrison R.J."/>
        </authorList>
    </citation>
    <scope>NUCLEOTIDE SEQUENCE</scope>
    <source>
        <strain evidence="2">15-7</strain>
        <strain evidence="3">4032</strain>
        <strain evidence="4">4040</strain>
        <strain evidence="5">P415</strain>
        <strain evidence="6">P421</strain>
    </source>
</reference>
<dbReference type="Proteomes" id="UP000735874">
    <property type="component" value="Unassembled WGS sequence"/>
</dbReference>